<dbReference type="EMBL" id="JADNYM010000005">
    <property type="protein sequence ID" value="MBG0738810.1"/>
    <property type="molecule type" value="Genomic_DNA"/>
</dbReference>
<sequence>MSADPGLSDPGDLTGFPATDFEEGEELYRAVAVGQGPWWFGSDGSQRFDLKTPSGTCYTAQNIETSVREKARRPLLAHGVIDPAFVDGINVCELSLQGAGAFAETDSPRSTSFGANRELSTCPDYGLCCSWAEAFKTAGLGGIHYGSRYTTGPANSLAIFGDAGERESWDVVRQLSGHRAMEEAGMLPLIAPRTKRRHANVVEPPPTR</sequence>
<evidence type="ECO:0000313" key="2">
    <source>
        <dbReference type="EMBL" id="MBG0738810.1"/>
    </source>
</evidence>
<evidence type="ECO:0000313" key="3">
    <source>
        <dbReference type="Proteomes" id="UP000655366"/>
    </source>
</evidence>
<reference evidence="2 3" key="1">
    <citation type="submission" date="2020-11" db="EMBL/GenBank/DDBJ databases">
        <title>Arthrobacter antarcticus sp. nov., isolated from Antarctic Soil.</title>
        <authorList>
            <person name="Li J."/>
        </authorList>
    </citation>
    <scope>NUCLEOTIDE SEQUENCE [LARGE SCALE GENOMIC DNA]</scope>
    <source>
        <strain evidence="2 3">Z1-20</strain>
    </source>
</reference>
<dbReference type="AlphaFoldDB" id="A0A931CLS8"/>
<comment type="caution">
    <text evidence="2">The sequence shown here is derived from an EMBL/GenBank/DDBJ whole genome shotgun (WGS) entry which is preliminary data.</text>
</comment>
<dbReference type="Pfam" id="PF08808">
    <property type="entry name" value="RES"/>
    <property type="match status" value="1"/>
</dbReference>
<feature type="domain" description="RES" evidence="1">
    <location>
        <begin position="27"/>
        <end position="163"/>
    </location>
</feature>
<proteinExistence type="predicted"/>
<organism evidence="2 3">
    <name type="scientific">Arthrobacter terrae</name>
    <dbReference type="NCBI Taxonomy" id="2935737"/>
    <lineage>
        <taxon>Bacteria</taxon>
        <taxon>Bacillati</taxon>
        <taxon>Actinomycetota</taxon>
        <taxon>Actinomycetes</taxon>
        <taxon>Micrococcales</taxon>
        <taxon>Micrococcaceae</taxon>
        <taxon>Arthrobacter</taxon>
    </lineage>
</organism>
<gene>
    <name evidence="2" type="ORF">IV500_05170</name>
</gene>
<name>A0A931CLS8_9MICC</name>
<protein>
    <submittedName>
        <fullName evidence="2">RES domain-containing protein</fullName>
    </submittedName>
</protein>
<dbReference type="Proteomes" id="UP000655366">
    <property type="component" value="Unassembled WGS sequence"/>
</dbReference>
<dbReference type="InterPro" id="IPR014914">
    <property type="entry name" value="RES_dom"/>
</dbReference>
<dbReference type="RefSeq" id="WP_196395746.1">
    <property type="nucleotide sequence ID" value="NZ_JADNYM010000005.1"/>
</dbReference>
<accession>A0A931CLS8</accession>
<keyword evidence="3" id="KW-1185">Reference proteome</keyword>
<evidence type="ECO:0000259" key="1">
    <source>
        <dbReference type="Pfam" id="PF08808"/>
    </source>
</evidence>